<comment type="caution">
    <text evidence="2">The sequence shown here is derived from an EMBL/GenBank/DDBJ whole genome shotgun (WGS) entry which is preliminary data.</text>
</comment>
<evidence type="ECO:0000313" key="3">
    <source>
        <dbReference type="Proteomes" id="UP001333110"/>
    </source>
</evidence>
<reference evidence="2 3" key="1">
    <citation type="journal article" date="2023" name="J. Hered.">
        <title>Chromosome-level genome of the wood stork (Mycteria americana) provides insight into avian chromosome evolution.</title>
        <authorList>
            <person name="Flamio R. Jr."/>
            <person name="Ramstad K.M."/>
        </authorList>
    </citation>
    <scope>NUCLEOTIDE SEQUENCE [LARGE SCALE GENOMIC DNA]</scope>
    <source>
        <strain evidence="2">JAX WOST 10</strain>
    </source>
</reference>
<evidence type="ECO:0000256" key="1">
    <source>
        <dbReference type="SAM" id="MobiDB-lite"/>
    </source>
</evidence>
<dbReference type="Proteomes" id="UP001333110">
    <property type="component" value="Unassembled WGS sequence"/>
</dbReference>
<dbReference type="AlphaFoldDB" id="A0AAN7PEK6"/>
<gene>
    <name evidence="2" type="ORF">QYF61_011735</name>
</gene>
<feature type="compositionally biased region" description="Basic and acidic residues" evidence="1">
    <location>
        <begin position="19"/>
        <end position="30"/>
    </location>
</feature>
<feature type="region of interest" description="Disordered" evidence="1">
    <location>
        <begin position="1"/>
        <end position="30"/>
    </location>
</feature>
<name>A0AAN7PEK6_MYCAM</name>
<protein>
    <submittedName>
        <fullName evidence="2">Uncharacterized protein</fullName>
    </submittedName>
</protein>
<dbReference type="EMBL" id="JAUNZN010000001">
    <property type="protein sequence ID" value="KAK4830557.1"/>
    <property type="molecule type" value="Genomic_DNA"/>
</dbReference>
<evidence type="ECO:0000313" key="2">
    <source>
        <dbReference type="EMBL" id="KAK4830557.1"/>
    </source>
</evidence>
<feature type="compositionally biased region" description="Polar residues" evidence="1">
    <location>
        <begin position="212"/>
        <end position="245"/>
    </location>
</feature>
<accession>A0AAN7PEK6</accession>
<proteinExistence type="predicted"/>
<organism evidence="2 3">
    <name type="scientific">Mycteria americana</name>
    <name type="common">Wood stork</name>
    <dbReference type="NCBI Taxonomy" id="33587"/>
    <lineage>
        <taxon>Eukaryota</taxon>
        <taxon>Metazoa</taxon>
        <taxon>Chordata</taxon>
        <taxon>Craniata</taxon>
        <taxon>Vertebrata</taxon>
        <taxon>Euteleostomi</taxon>
        <taxon>Archelosauria</taxon>
        <taxon>Archosauria</taxon>
        <taxon>Dinosauria</taxon>
        <taxon>Saurischia</taxon>
        <taxon>Theropoda</taxon>
        <taxon>Coelurosauria</taxon>
        <taxon>Aves</taxon>
        <taxon>Neognathae</taxon>
        <taxon>Neoaves</taxon>
        <taxon>Aequornithes</taxon>
        <taxon>Ciconiiformes</taxon>
        <taxon>Ciconiidae</taxon>
        <taxon>Mycteria</taxon>
    </lineage>
</organism>
<sequence length="421" mass="46093">MNPEGESTPAEPLVTLRLGNDENTPRSKEEIPAEVKDAVAPLVWASGIPGQSKLAEPVKVVLKSGTKPPTTTTSMSLTVRTVIERLRLVCMEHEWQCLGVEVAKCTHQGKGPVLMAPNSHLVKTLAHPVSQDIETWRQRTVMTPDDPQRQRFNMLSLVSKASIHQIITLGIWGPLRGGQATWLLCGRSICHNITRALRAYPDKNRKEYHCISGSSKGKVTPSGTGTQEPRGSYSQQLVALTSQGPGPQYPSKGSMPDLEMAAKSNQEPRARDNITAMTQVQGIASYKLKNGPSWYAGNLAKVAGGPAWMNKEILTELKHEKEAYKRWQQGQCCDNFLTQEIEELMRGDALLAVIPTSKLESQLGMAALNPFIPQPVLIPGVVLTQVQDPALGFVEPHEVHISPLLELVQVPLDGILSLRGR</sequence>
<keyword evidence="3" id="KW-1185">Reference proteome</keyword>
<feature type="region of interest" description="Disordered" evidence="1">
    <location>
        <begin position="210"/>
        <end position="268"/>
    </location>
</feature>